<dbReference type="Pfam" id="PF00008">
    <property type="entry name" value="EGF"/>
    <property type="match status" value="1"/>
</dbReference>
<dbReference type="CDD" id="cd00054">
    <property type="entry name" value="EGF_CA"/>
    <property type="match status" value="2"/>
</dbReference>
<proteinExistence type="predicted"/>
<organism evidence="11 12">
    <name type="scientific">Rotaria sordida</name>
    <dbReference type="NCBI Taxonomy" id="392033"/>
    <lineage>
        <taxon>Eukaryota</taxon>
        <taxon>Metazoa</taxon>
        <taxon>Spiralia</taxon>
        <taxon>Gnathifera</taxon>
        <taxon>Rotifera</taxon>
        <taxon>Eurotatoria</taxon>
        <taxon>Bdelloidea</taxon>
        <taxon>Philodinida</taxon>
        <taxon>Philodinidae</taxon>
        <taxon>Rotaria</taxon>
    </lineage>
</organism>
<feature type="signal peptide" evidence="8">
    <location>
        <begin position="1"/>
        <end position="19"/>
    </location>
</feature>
<dbReference type="InterPro" id="IPR000742">
    <property type="entry name" value="EGF"/>
</dbReference>
<feature type="chain" id="PRO_5036411837" description="EGF-like domain-containing protein" evidence="8">
    <location>
        <begin position="20"/>
        <end position="453"/>
    </location>
</feature>
<dbReference type="PANTHER" id="PTHR24049:SF22">
    <property type="entry name" value="DROSOPHILA CRUMBS HOMOLOG"/>
    <property type="match status" value="1"/>
</dbReference>
<evidence type="ECO:0000313" key="10">
    <source>
        <dbReference type="EMBL" id="CAF1250708.1"/>
    </source>
</evidence>
<evidence type="ECO:0000256" key="2">
    <source>
        <dbReference type="ARBA" id="ARBA00022729"/>
    </source>
</evidence>
<feature type="region of interest" description="Disordered" evidence="7">
    <location>
        <begin position="429"/>
        <end position="453"/>
    </location>
</feature>
<dbReference type="SUPFAM" id="SSF56436">
    <property type="entry name" value="C-type lectin-like"/>
    <property type="match status" value="1"/>
</dbReference>
<keyword evidence="2 8" id="KW-0732">Signal</keyword>
<keyword evidence="5" id="KW-0325">Glycoprotein</keyword>
<evidence type="ECO:0000313" key="11">
    <source>
        <dbReference type="EMBL" id="CAF1390240.1"/>
    </source>
</evidence>
<dbReference type="InterPro" id="IPR000152">
    <property type="entry name" value="EGF-type_Asp/Asn_hydroxyl_site"/>
</dbReference>
<comment type="caution">
    <text evidence="6">Lacks conserved residue(s) required for the propagation of feature annotation.</text>
</comment>
<name>A0A815K395_9BILA</name>
<feature type="domain" description="EGF-like" evidence="9">
    <location>
        <begin position="199"/>
        <end position="236"/>
    </location>
</feature>
<dbReference type="SUPFAM" id="SSF57196">
    <property type="entry name" value="EGF/Laminin"/>
    <property type="match status" value="2"/>
</dbReference>
<evidence type="ECO:0000256" key="5">
    <source>
        <dbReference type="ARBA" id="ARBA00023180"/>
    </source>
</evidence>
<protein>
    <recommendedName>
        <fullName evidence="9">EGF-like domain-containing protein</fullName>
    </recommendedName>
</protein>
<dbReference type="SMART" id="SM00179">
    <property type="entry name" value="EGF_CA"/>
    <property type="match status" value="2"/>
</dbReference>
<evidence type="ECO:0000256" key="1">
    <source>
        <dbReference type="ARBA" id="ARBA00022536"/>
    </source>
</evidence>
<dbReference type="PROSITE" id="PS01187">
    <property type="entry name" value="EGF_CA"/>
    <property type="match status" value="1"/>
</dbReference>
<feature type="compositionally biased region" description="Low complexity" evidence="7">
    <location>
        <begin position="436"/>
        <end position="453"/>
    </location>
</feature>
<feature type="disulfide bond" evidence="6">
    <location>
        <begin position="187"/>
        <end position="196"/>
    </location>
</feature>
<dbReference type="Gene3D" id="2.10.25.10">
    <property type="entry name" value="Laminin"/>
    <property type="match status" value="2"/>
</dbReference>
<dbReference type="CDD" id="cd00037">
    <property type="entry name" value="CLECT"/>
    <property type="match status" value="1"/>
</dbReference>
<comment type="caution">
    <text evidence="11">The sequence shown here is derived from an EMBL/GenBank/DDBJ whole genome shotgun (WGS) entry which is preliminary data.</text>
</comment>
<dbReference type="PANTHER" id="PTHR24049">
    <property type="entry name" value="CRUMBS FAMILY MEMBER"/>
    <property type="match status" value="1"/>
</dbReference>
<dbReference type="FunFam" id="2.10.25.10:FF:000472">
    <property type="entry name" value="Uncharacterized protein, isoform A"/>
    <property type="match status" value="1"/>
</dbReference>
<feature type="domain" description="EGF-like" evidence="9">
    <location>
        <begin position="160"/>
        <end position="197"/>
    </location>
</feature>
<evidence type="ECO:0000256" key="6">
    <source>
        <dbReference type="PROSITE-ProRule" id="PRU00076"/>
    </source>
</evidence>
<dbReference type="Gene3D" id="3.10.100.10">
    <property type="entry name" value="Mannose-Binding Protein A, subunit A"/>
    <property type="match status" value="1"/>
</dbReference>
<dbReference type="SMART" id="SM00181">
    <property type="entry name" value="EGF"/>
    <property type="match status" value="2"/>
</dbReference>
<keyword evidence="3" id="KW-0677">Repeat</keyword>
<dbReference type="Proteomes" id="UP000663864">
    <property type="component" value="Unassembled WGS sequence"/>
</dbReference>
<evidence type="ECO:0000256" key="3">
    <source>
        <dbReference type="ARBA" id="ARBA00022737"/>
    </source>
</evidence>
<dbReference type="AlphaFoldDB" id="A0A815K395"/>
<keyword evidence="1 6" id="KW-0245">EGF-like domain</keyword>
<dbReference type="PROSITE" id="PS00022">
    <property type="entry name" value="EGF_1"/>
    <property type="match status" value="1"/>
</dbReference>
<dbReference type="InterPro" id="IPR016186">
    <property type="entry name" value="C-type_lectin-like/link_sf"/>
</dbReference>
<dbReference type="OrthoDB" id="430340at2759"/>
<gene>
    <name evidence="11" type="ORF">RFH988_LOCUS34313</name>
    <name evidence="10" type="ORF">ZHD862_LOCUS25371</name>
</gene>
<dbReference type="EMBL" id="CAJNOT010001800">
    <property type="protein sequence ID" value="CAF1250708.1"/>
    <property type="molecule type" value="Genomic_DNA"/>
</dbReference>
<evidence type="ECO:0000313" key="12">
    <source>
        <dbReference type="Proteomes" id="UP000663882"/>
    </source>
</evidence>
<reference evidence="11" key="1">
    <citation type="submission" date="2021-02" db="EMBL/GenBank/DDBJ databases">
        <authorList>
            <person name="Nowell W R."/>
        </authorList>
    </citation>
    <scope>NUCLEOTIDE SEQUENCE</scope>
</reference>
<evidence type="ECO:0000256" key="7">
    <source>
        <dbReference type="SAM" id="MobiDB-lite"/>
    </source>
</evidence>
<accession>A0A815K395</accession>
<dbReference type="InterPro" id="IPR001881">
    <property type="entry name" value="EGF-like_Ca-bd_dom"/>
</dbReference>
<dbReference type="PROSITE" id="PS01186">
    <property type="entry name" value="EGF_2"/>
    <property type="match status" value="1"/>
</dbReference>
<dbReference type="Proteomes" id="UP000663882">
    <property type="component" value="Unassembled WGS sequence"/>
</dbReference>
<dbReference type="InterPro" id="IPR051022">
    <property type="entry name" value="Notch_Cell-Fate_Det"/>
</dbReference>
<dbReference type="InterPro" id="IPR018097">
    <property type="entry name" value="EGF_Ca-bd_CS"/>
</dbReference>
<evidence type="ECO:0000256" key="4">
    <source>
        <dbReference type="ARBA" id="ARBA00023157"/>
    </source>
</evidence>
<sequence>MSFTIIGSLLIILLHNTETIRCPPKYNHIALGCYKIMNGSNMTWSEARQSCFNDLSLLSHNDIVINSTTHLIALEHVTEKTSLYYWMKAYGIETQFWIDGIVSTSSWNWSNQSITWYFEVNERAVTGNGSNFKLVYNSTQTTYQIADDADKISLNFICEYQIPCNDSDLCQNNARCYMNIGREICICASGFTGHYCETEINECLSSPCLHGGVCIDGIDNYTCNCSNVFYTGSNCEIPLDDPTQSQRLAAFWSVLGVVSGLVALLTLSDLPWRDIITTIGCTCHGLKCCSKQNDDDENINENILHSSDLSINDHNLRVNNMSTSDERLTSNGINYHIMDTVWNPEHIHKQTLLNSQNNTYRTPDQSTTPSNALIQPFAAATMAKKKQKELEDKHIYAVDINETTNSTLNTKDPVNTMINWTQQLQEQLRNTKARESSASSTKQLLSSSNTSDG</sequence>
<evidence type="ECO:0000259" key="9">
    <source>
        <dbReference type="PROSITE" id="PS50026"/>
    </source>
</evidence>
<evidence type="ECO:0000256" key="8">
    <source>
        <dbReference type="SAM" id="SignalP"/>
    </source>
</evidence>
<dbReference type="PROSITE" id="PS50026">
    <property type="entry name" value="EGF_3"/>
    <property type="match status" value="2"/>
</dbReference>
<dbReference type="GO" id="GO:0005509">
    <property type="term" value="F:calcium ion binding"/>
    <property type="evidence" value="ECO:0007669"/>
    <property type="project" value="InterPro"/>
</dbReference>
<dbReference type="EMBL" id="CAJNOO010004682">
    <property type="protein sequence ID" value="CAF1390240.1"/>
    <property type="molecule type" value="Genomic_DNA"/>
</dbReference>
<dbReference type="PROSITE" id="PS00010">
    <property type="entry name" value="ASX_HYDROXYL"/>
    <property type="match status" value="1"/>
</dbReference>
<dbReference type="InterPro" id="IPR016187">
    <property type="entry name" value="CTDL_fold"/>
</dbReference>
<keyword evidence="4 6" id="KW-1015">Disulfide bond</keyword>